<dbReference type="Proteomes" id="UP000429523">
    <property type="component" value="Unassembled WGS sequence"/>
</dbReference>
<proteinExistence type="predicted"/>
<dbReference type="EMBL" id="QXGF01001165">
    <property type="protein sequence ID" value="KAE8932031.1"/>
    <property type="molecule type" value="Genomic_DNA"/>
</dbReference>
<reference evidence="2 3" key="1">
    <citation type="submission" date="2018-08" db="EMBL/GenBank/DDBJ databases">
        <title>Genomic investigation of the strawberry pathogen Phytophthora fragariae indicates pathogenicity is determined by transcriptional variation in three key races.</title>
        <authorList>
            <person name="Adams T.M."/>
            <person name="Armitage A.D."/>
            <person name="Sobczyk M.K."/>
            <person name="Bates H.J."/>
            <person name="Dunwell J.M."/>
            <person name="Nellist C.F."/>
            <person name="Harrison R.J."/>
        </authorList>
    </citation>
    <scope>NUCLEOTIDE SEQUENCE [LARGE SCALE GENOMIC DNA]</scope>
    <source>
        <strain evidence="2 3">NOV-9</strain>
    </source>
</reference>
<protein>
    <submittedName>
        <fullName evidence="2">Uncharacterized protein</fullName>
    </submittedName>
</protein>
<accession>A0A6A3EJF4</accession>
<feature type="transmembrane region" description="Helical" evidence="1">
    <location>
        <begin position="177"/>
        <end position="205"/>
    </location>
</feature>
<keyword evidence="1" id="KW-0812">Transmembrane</keyword>
<name>A0A6A3EJF4_9STRA</name>
<organism evidence="2 3">
    <name type="scientific">Phytophthora fragariae</name>
    <dbReference type="NCBI Taxonomy" id="53985"/>
    <lineage>
        <taxon>Eukaryota</taxon>
        <taxon>Sar</taxon>
        <taxon>Stramenopiles</taxon>
        <taxon>Oomycota</taxon>
        <taxon>Peronosporomycetes</taxon>
        <taxon>Peronosporales</taxon>
        <taxon>Peronosporaceae</taxon>
        <taxon>Phytophthora</taxon>
    </lineage>
</organism>
<keyword evidence="1" id="KW-0472">Membrane</keyword>
<dbReference type="AlphaFoldDB" id="A0A6A3EJF4"/>
<evidence type="ECO:0000313" key="3">
    <source>
        <dbReference type="Proteomes" id="UP000429523"/>
    </source>
</evidence>
<evidence type="ECO:0000256" key="1">
    <source>
        <dbReference type="SAM" id="Phobius"/>
    </source>
</evidence>
<evidence type="ECO:0000313" key="2">
    <source>
        <dbReference type="EMBL" id="KAE8932031.1"/>
    </source>
</evidence>
<gene>
    <name evidence="2" type="ORF">PF009_g17925</name>
</gene>
<keyword evidence="1" id="KW-1133">Transmembrane helix</keyword>
<sequence>MAIDFVHFWLSMLDAVAVLDEVKVLMAKIPQGHPIAKETFVHVAMRLVEIESLLKVPRKISSTARPQVPWKAQIEAWVSSRDVVNSKGSTSRRDSSLVGRIKDGHFPGKLLMSSAKVRVFPVRPPHRRPRLKTKARVGPEFSEKEPNTIVNPCASLGLETIFSRRERALFIRKSARVLFITEYIVLIEYAEVVLPIIYCLHEVIFFNMPNRAYYPALANMTTADLLSSVLNVLVYSSLEFLSLVMALILLKHMLGFSTLWQLAFVLETQAAMVQSKLTTLFVYVMQVPLVHCGADFSFKFAWVQTGS</sequence>
<comment type="caution">
    <text evidence="2">The sequence shown here is derived from an EMBL/GenBank/DDBJ whole genome shotgun (WGS) entry which is preliminary data.</text>
</comment>
<feature type="transmembrane region" description="Helical" evidence="1">
    <location>
        <begin position="225"/>
        <end position="250"/>
    </location>
</feature>